<dbReference type="GO" id="GO:0071949">
    <property type="term" value="F:FAD binding"/>
    <property type="evidence" value="ECO:0007669"/>
    <property type="project" value="InterPro"/>
</dbReference>
<keyword evidence="5 9" id="KW-0521">NADP</keyword>
<dbReference type="PANTHER" id="PTHR46028">
    <property type="entry name" value="KYNURENINE 3-MONOOXYGENASE"/>
    <property type="match status" value="1"/>
</dbReference>
<evidence type="ECO:0000256" key="5">
    <source>
        <dbReference type="ARBA" id="ARBA00022857"/>
    </source>
</evidence>
<dbReference type="EC" id="1.14.13.9" evidence="9"/>
<evidence type="ECO:0000313" key="12">
    <source>
        <dbReference type="Proteomes" id="UP001139409"/>
    </source>
</evidence>
<dbReference type="InterPro" id="IPR036188">
    <property type="entry name" value="FAD/NAD-bd_sf"/>
</dbReference>
<dbReference type="FunFam" id="3.50.50.60:FF:000185">
    <property type="entry name" value="Kynurenine 3-monooxygenase"/>
    <property type="match status" value="1"/>
</dbReference>
<dbReference type="EMBL" id="JAIXNE010000005">
    <property type="protein sequence ID" value="MCA6078146.1"/>
    <property type="molecule type" value="Genomic_DNA"/>
</dbReference>
<accession>A0A9X1HUY5</accession>
<evidence type="ECO:0000313" key="11">
    <source>
        <dbReference type="EMBL" id="MCA6078146.1"/>
    </source>
</evidence>
<dbReference type="RefSeq" id="WP_225699001.1">
    <property type="nucleotide sequence ID" value="NZ_JAIXNE010000005.1"/>
</dbReference>
<evidence type="ECO:0000256" key="6">
    <source>
        <dbReference type="ARBA" id="ARBA00023002"/>
    </source>
</evidence>
<dbReference type="PANTHER" id="PTHR46028:SF2">
    <property type="entry name" value="KYNURENINE 3-MONOOXYGENASE"/>
    <property type="match status" value="1"/>
</dbReference>
<dbReference type="InterPro" id="IPR027545">
    <property type="entry name" value="Kynurenine_monooxygenase"/>
</dbReference>
<reference evidence="11" key="1">
    <citation type="submission" date="2021-09" db="EMBL/GenBank/DDBJ databases">
        <title>Fulvivirga sp. isolated from coastal sediment.</title>
        <authorList>
            <person name="Yu H."/>
        </authorList>
    </citation>
    <scope>NUCLEOTIDE SEQUENCE</scope>
    <source>
        <strain evidence="11">1062</strain>
    </source>
</reference>
<evidence type="ECO:0000259" key="10">
    <source>
        <dbReference type="Pfam" id="PF01494"/>
    </source>
</evidence>
<evidence type="ECO:0000256" key="1">
    <source>
        <dbReference type="ARBA" id="ARBA00001974"/>
    </source>
</evidence>
<protein>
    <recommendedName>
        <fullName evidence="9">Kynurenine 3-monooxygenase</fullName>
        <ecNumber evidence="9">1.14.13.9</ecNumber>
    </recommendedName>
    <alternativeName>
        <fullName evidence="9">Kynurenine 3-hydroxylase</fullName>
    </alternativeName>
</protein>
<dbReference type="GO" id="GO:0006569">
    <property type="term" value="P:L-tryptophan catabolic process"/>
    <property type="evidence" value="ECO:0007669"/>
    <property type="project" value="UniProtKB-UniRule"/>
</dbReference>
<evidence type="ECO:0000256" key="3">
    <source>
        <dbReference type="ARBA" id="ARBA00022642"/>
    </source>
</evidence>
<dbReference type="GO" id="GO:0004502">
    <property type="term" value="F:kynurenine 3-monooxygenase activity"/>
    <property type="evidence" value="ECO:0007669"/>
    <property type="project" value="UniProtKB-UniRule"/>
</dbReference>
<dbReference type="GO" id="GO:0043420">
    <property type="term" value="P:anthranilate metabolic process"/>
    <property type="evidence" value="ECO:0007669"/>
    <property type="project" value="UniProtKB-UniRule"/>
</dbReference>
<keyword evidence="6 9" id="KW-0560">Oxidoreductase</keyword>
<evidence type="ECO:0000256" key="8">
    <source>
        <dbReference type="ARBA" id="ARBA00047818"/>
    </source>
</evidence>
<comment type="similarity">
    <text evidence="9">Belongs to the aromatic-ring hydroxylase family. KMO subfamily.</text>
</comment>
<dbReference type="GO" id="GO:0019805">
    <property type="term" value="P:quinolinate biosynthetic process"/>
    <property type="evidence" value="ECO:0007669"/>
    <property type="project" value="UniProtKB-UniRule"/>
</dbReference>
<dbReference type="PROSITE" id="PS51257">
    <property type="entry name" value="PROKAR_LIPOPROTEIN"/>
    <property type="match status" value="1"/>
</dbReference>
<gene>
    <name evidence="9" type="primary">kmo</name>
    <name evidence="11" type="ORF">LDX50_24960</name>
</gene>
<dbReference type="Pfam" id="PF01494">
    <property type="entry name" value="FAD_binding_3"/>
    <property type="match status" value="1"/>
</dbReference>
<comment type="pathway">
    <text evidence="9">Cofactor biosynthesis; NAD(+) biosynthesis; quinolinate from L-kynurenine: step 1/3.</text>
</comment>
<dbReference type="Proteomes" id="UP001139409">
    <property type="component" value="Unassembled WGS sequence"/>
</dbReference>
<dbReference type="GO" id="GO:0070189">
    <property type="term" value="P:kynurenine metabolic process"/>
    <property type="evidence" value="ECO:0007669"/>
    <property type="project" value="TreeGrafter"/>
</dbReference>
<dbReference type="GO" id="GO:0019363">
    <property type="term" value="P:pyridine nucleotide biosynthetic process"/>
    <property type="evidence" value="ECO:0007669"/>
    <property type="project" value="UniProtKB-KW"/>
</dbReference>
<dbReference type="HAMAP" id="MF_01971">
    <property type="entry name" value="Kynurenine_monooxygenase"/>
    <property type="match status" value="1"/>
</dbReference>
<dbReference type="AlphaFoldDB" id="A0A9X1HUY5"/>
<keyword evidence="12" id="KW-1185">Reference proteome</keyword>
<organism evidence="11 12">
    <name type="scientific">Fulvivirga sedimenti</name>
    <dbReference type="NCBI Taxonomy" id="2879465"/>
    <lineage>
        <taxon>Bacteria</taxon>
        <taxon>Pseudomonadati</taxon>
        <taxon>Bacteroidota</taxon>
        <taxon>Cytophagia</taxon>
        <taxon>Cytophagales</taxon>
        <taxon>Fulvivirgaceae</taxon>
        <taxon>Fulvivirga</taxon>
    </lineage>
</organism>
<evidence type="ECO:0000256" key="9">
    <source>
        <dbReference type="HAMAP-Rule" id="MF_01971"/>
    </source>
</evidence>
<comment type="caution">
    <text evidence="11">The sequence shown here is derived from an EMBL/GenBank/DDBJ whole genome shotgun (WGS) entry which is preliminary data.</text>
</comment>
<keyword evidence="4 9" id="KW-0274">FAD</keyword>
<keyword evidence="7 9" id="KW-0503">Monooxygenase</keyword>
<keyword evidence="3 9" id="KW-0662">Pyridine nucleotide biosynthesis</keyword>
<dbReference type="InterPro" id="IPR002938">
    <property type="entry name" value="FAD-bd"/>
</dbReference>
<dbReference type="Gene3D" id="3.50.50.60">
    <property type="entry name" value="FAD/NAD(P)-binding domain"/>
    <property type="match status" value="1"/>
</dbReference>
<dbReference type="SUPFAM" id="SSF51905">
    <property type="entry name" value="FAD/NAD(P)-binding domain"/>
    <property type="match status" value="1"/>
</dbReference>
<comment type="catalytic activity">
    <reaction evidence="8 9">
        <text>L-kynurenine + NADPH + O2 + H(+) = 3-hydroxy-L-kynurenine + NADP(+) + H2O</text>
        <dbReference type="Rhea" id="RHEA:20545"/>
        <dbReference type="ChEBI" id="CHEBI:15377"/>
        <dbReference type="ChEBI" id="CHEBI:15378"/>
        <dbReference type="ChEBI" id="CHEBI:15379"/>
        <dbReference type="ChEBI" id="CHEBI:57783"/>
        <dbReference type="ChEBI" id="CHEBI:57959"/>
        <dbReference type="ChEBI" id="CHEBI:58125"/>
        <dbReference type="ChEBI" id="CHEBI:58349"/>
        <dbReference type="EC" id="1.14.13.9"/>
    </reaction>
</comment>
<keyword evidence="2 9" id="KW-0285">Flavoprotein</keyword>
<evidence type="ECO:0000256" key="7">
    <source>
        <dbReference type="ARBA" id="ARBA00023033"/>
    </source>
</evidence>
<name>A0A9X1HUY5_9BACT</name>
<evidence type="ECO:0000256" key="2">
    <source>
        <dbReference type="ARBA" id="ARBA00022630"/>
    </source>
</evidence>
<dbReference type="PRINTS" id="PR00420">
    <property type="entry name" value="RNGMNOXGNASE"/>
</dbReference>
<feature type="domain" description="FAD-binding" evidence="10">
    <location>
        <begin position="9"/>
        <end position="327"/>
    </location>
</feature>
<proteinExistence type="inferred from homology"/>
<sequence>MKESRNKSIAIAGAGLVGSVVACYLAQRGYQVDIFERRADPRLVGSEHGRSINLALSNRGWLPLKEIGLESEVKKLIIPMNGRMMHDTSGELTFQPYGKEGQAINSISRGGLNMLLLNAAEKAGCSTHFNCQVEHVNFETAELKFRNGRTFSADIIIGADGAFSAIRSQMQRTDRFNYSQYFIDYGYKEMTMPASITGDHLMEKNALHIWPRGNFMLIALPNLDGSYTCTLFLPFEGKNSFENLDTDEKIKEFFATTFPDVIPLIPEILEDFHDNPTSSLVTIRCFPWRNGNVLIIGDASHGIVPFYGQGMNSGFEDCRVLNKLLDEHDDNWDEVMEIFQDLRKPDADAIADLALRNFVEMRDLVADDDFLLRKKIEARLHDAFPDEWVPLYTMVTFREDIRYSEALERGHHQARIMDKVMANPNIHEDWEKLDLKAIVDQLKPQ</sequence>
<comment type="cofactor">
    <cofactor evidence="1 9">
        <name>FAD</name>
        <dbReference type="ChEBI" id="CHEBI:57692"/>
    </cofactor>
</comment>
<comment type="function">
    <text evidence="9">Catalyzes the hydroxylation of L-kynurenine (L-Kyn) to form 3-hydroxy-L-kynurenine (L-3OHKyn). Required for synthesis of quinolinic acid.</text>
</comment>
<evidence type="ECO:0000256" key="4">
    <source>
        <dbReference type="ARBA" id="ARBA00022827"/>
    </source>
</evidence>